<accession>A0ACC2I5D8</accession>
<gene>
    <name evidence="1" type="ORF">OPT61_g6640</name>
</gene>
<evidence type="ECO:0000313" key="1">
    <source>
        <dbReference type="EMBL" id="KAJ8110552.1"/>
    </source>
</evidence>
<keyword evidence="2" id="KW-1185">Reference proteome</keyword>
<protein>
    <submittedName>
        <fullName evidence="1">Uncharacterized protein</fullName>
    </submittedName>
</protein>
<name>A0ACC2I5D8_9PLEO</name>
<evidence type="ECO:0000313" key="2">
    <source>
        <dbReference type="Proteomes" id="UP001153331"/>
    </source>
</evidence>
<proteinExistence type="predicted"/>
<sequence length="266" mass="29944">MKQRITYVVTEPESFNPEQITVHKGSSGNRDTYTLTRVRAAKEHRITLSVDELSQAPIDIEVLKKWHELHIRWAPEAADSVTAPFTSRVSPGLHIFFTPSTEAKNPNLCHDVRSVFGSANKHFKCTTSNETAINMPMLSERFTMSTALQYYSPFLEEDWHASKLADWFKKLTGEKSTPTYVDIDFDAISQAVVCTAVWSSGPRIGWTDQFTAADDESTVEIGVLSHEPNTDPEDIQFGGFLTVLGRDDSPSNTPCRHDHKILLTYH</sequence>
<reference evidence="1" key="1">
    <citation type="submission" date="2022-11" db="EMBL/GenBank/DDBJ databases">
        <title>Genome Sequence of Boeremia exigua.</title>
        <authorList>
            <person name="Buettner E."/>
        </authorList>
    </citation>
    <scope>NUCLEOTIDE SEQUENCE</scope>
    <source>
        <strain evidence="1">CU02</strain>
    </source>
</reference>
<comment type="caution">
    <text evidence="1">The sequence shown here is derived from an EMBL/GenBank/DDBJ whole genome shotgun (WGS) entry which is preliminary data.</text>
</comment>
<dbReference type="Proteomes" id="UP001153331">
    <property type="component" value="Unassembled WGS sequence"/>
</dbReference>
<dbReference type="EMBL" id="JAPHNI010000488">
    <property type="protein sequence ID" value="KAJ8110552.1"/>
    <property type="molecule type" value="Genomic_DNA"/>
</dbReference>
<organism evidence="1 2">
    <name type="scientific">Boeremia exigua</name>
    <dbReference type="NCBI Taxonomy" id="749465"/>
    <lineage>
        <taxon>Eukaryota</taxon>
        <taxon>Fungi</taxon>
        <taxon>Dikarya</taxon>
        <taxon>Ascomycota</taxon>
        <taxon>Pezizomycotina</taxon>
        <taxon>Dothideomycetes</taxon>
        <taxon>Pleosporomycetidae</taxon>
        <taxon>Pleosporales</taxon>
        <taxon>Pleosporineae</taxon>
        <taxon>Didymellaceae</taxon>
        <taxon>Boeremia</taxon>
    </lineage>
</organism>